<dbReference type="PANTHER" id="PTHR23530">
    <property type="entry name" value="TRANSPORT PROTEIN-RELATED"/>
    <property type="match status" value="1"/>
</dbReference>
<dbReference type="OrthoDB" id="9816124at2"/>
<feature type="transmembrane region" description="Helical" evidence="6">
    <location>
        <begin position="162"/>
        <end position="181"/>
    </location>
</feature>
<dbReference type="PANTHER" id="PTHR23530:SF1">
    <property type="entry name" value="PERMEASE, MAJOR FACILITATOR SUPERFAMILY-RELATED"/>
    <property type="match status" value="1"/>
</dbReference>
<name>A0A1S6QGL2_9LACO</name>
<dbReference type="InterPro" id="IPR011701">
    <property type="entry name" value="MFS"/>
</dbReference>
<feature type="transmembrane region" description="Helical" evidence="6">
    <location>
        <begin position="216"/>
        <end position="235"/>
    </location>
</feature>
<comment type="subcellular location">
    <subcellularLocation>
        <location evidence="1">Cell membrane</location>
        <topology evidence="1">Multi-pass membrane protein</topology>
    </subcellularLocation>
</comment>
<dbReference type="CDD" id="cd06174">
    <property type="entry name" value="MFS"/>
    <property type="match status" value="1"/>
</dbReference>
<dbReference type="eggNOG" id="COG2814">
    <property type="taxonomic scope" value="Bacteria"/>
</dbReference>
<dbReference type="Proteomes" id="UP000030361">
    <property type="component" value="Chromosome"/>
</dbReference>
<evidence type="ECO:0000313" key="8">
    <source>
        <dbReference type="EMBL" id="AQW20741.1"/>
    </source>
</evidence>
<evidence type="ECO:0000256" key="2">
    <source>
        <dbReference type="ARBA" id="ARBA00022448"/>
    </source>
</evidence>
<dbReference type="Pfam" id="PF07690">
    <property type="entry name" value="MFS_1"/>
    <property type="match status" value="1"/>
</dbReference>
<feature type="transmembrane region" description="Helical" evidence="6">
    <location>
        <begin position="247"/>
        <end position="266"/>
    </location>
</feature>
<evidence type="ECO:0000256" key="4">
    <source>
        <dbReference type="ARBA" id="ARBA00022989"/>
    </source>
</evidence>
<evidence type="ECO:0000256" key="5">
    <source>
        <dbReference type="ARBA" id="ARBA00023136"/>
    </source>
</evidence>
<dbReference type="GO" id="GO:0022857">
    <property type="term" value="F:transmembrane transporter activity"/>
    <property type="evidence" value="ECO:0007669"/>
    <property type="project" value="InterPro"/>
</dbReference>
<organism evidence="8 9">
    <name type="scientific">Lentilactobacillus curieae</name>
    <dbReference type="NCBI Taxonomy" id="1138822"/>
    <lineage>
        <taxon>Bacteria</taxon>
        <taxon>Bacillati</taxon>
        <taxon>Bacillota</taxon>
        <taxon>Bacilli</taxon>
        <taxon>Lactobacillales</taxon>
        <taxon>Lactobacillaceae</taxon>
        <taxon>Lentilactobacillus</taxon>
    </lineage>
</organism>
<dbReference type="InterPro" id="IPR020846">
    <property type="entry name" value="MFS_dom"/>
</dbReference>
<dbReference type="InterPro" id="IPR036259">
    <property type="entry name" value="MFS_trans_sf"/>
</dbReference>
<evidence type="ECO:0000256" key="3">
    <source>
        <dbReference type="ARBA" id="ARBA00022692"/>
    </source>
</evidence>
<dbReference type="AlphaFoldDB" id="A0A1S6QGL2"/>
<gene>
    <name evidence="8" type="ORF">PL11_001820</name>
</gene>
<evidence type="ECO:0000256" key="6">
    <source>
        <dbReference type="SAM" id="Phobius"/>
    </source>
</evidence>
<reference evidence="8 9" key="1">
    <citation type="journal article" date="2015" name="Genome Announc.">
        <title>Genome Sequence of Lactobacillus curieae CCTCC M 2011381T, a Novel Producer of Gamma-aminobutyric Acid.</title>
        <authorList>
            <person name="Wang Y."/>
            <person name="Wang Y."/>
            <person name="Lang C."/>
            <person name="Wei D."/>
            <person name="Xu P."/>
            <person name="Xie J."/>
        </authorList>
    </citation>
    <scope>NUCLEOTIDE SEQUENCE [LARGE SCALE GENOMIC DNA]</scope>
    <source>
        <strain evidence="8 9">CCTCC M 2011381</strain>
    </source>
</reference>
<accession>A0A1S6QGL2</accession>
<keyword evidence="4 6" id="KW-1133">Transmembrane helix</keyword>
<keyword evidence="2" id="KW-0813">Transport</keyword>
<keyword evidence="9" id="KW-1185">Reference proteome</keyword>
<protein>
    <submittedName>
        <fullName evidence="8">MFS transporter</fullName>
    </submittedName>
</protein>
<feature type="transmembrane region" description="Helical" evidence="6">
    <location>
        <begin position="336"/>
        <end position="359"/>
    </location>
</feature>
<feature type="transmembrane region" description="Helical" evidence="6">
    <location>
        <begin position="365"/>
        <end position="387"/>
    </location>
</feature>
<feature type="transmembrane region" description="Helical" evidence="6">
    <location>
        <begin position="278"/>
        <end position="296"/>
    </location>
</feature>
<evidence type="ECO:0000256" key="1">
    <source>
        <dbReference type="ARBA" id="ARBA00004651"/>
    </source>
</evidence>
<dbReference type="KEGG" id="lcu:PL11_001820"/>
<dbReference type="GO" id="GO:0005886">
    <property type="term" value="C:plasma membrane"/>
    <property type="evidence" value="ECO:0007669"/>
    <property type="project" value="UniProtKB-SubCell"/>
</dbReference>
<dbReference type="EMBL" id="CP018906">
    <property type="protein sequence ID" value="AQW20741.1"/>
    <property type="molecule type" value="Genomic_DNA"/>
</dbReference>
<feature type="transmembrane region" description="Helical" evidence="6">
    <location>
        <begin position="12"/>
        <end position="30"/>
    </location>
</feature>
<dbReference type="InterPro" id="IPR053160">
    <property type="entry name" value="MFS_DHA3_Transporter"/>
</dbReference>
<proteinExistence type="predicted"/>
<feature type="domain" description="Major facilitator superfamily (MFS) profile" evidence="7">
    <location>
        <begin position="1"/>
        <end position="386"/>
    </location>
</feature>
<sequence length="390" mass="43990">MKTKYIGNAHKGYAYTFLSWFGITSLWVMYLQTQGLSLLEVGLCESIFHIASFLFEVPSGVLADRLSYKLDLIIGRIAAIVSAILLLFGHSFLTFAIAFVFNALSYNMQSGTLEALLYDSLKIDDKADKYPSVISNINVFIELADTIGVVIAGFMVHWHFEFTYVIAIIVSVLGLGTVLIFKEPTLPRQNNSSPLTTKSIIVNSYQTLKVNSTLRYLMIFDSVFAAFCTAYYYYFQSLMESENFSGWLISVLMVLSAAINIVGIKMTPTIQKRFTQRTFLVSLTIILIGLLLLSWFKWIPLLLLLFLVSQLLMSMTEPIFSNIYNEMIDSEQRATLLSVASVMFSAAMIFIFPLIGWLIELQSFYTGFGIIGIGLLIITLFITKYFVKIK</sequence>
<feature type="transmembrane region" description="Helical" evidence="6">
    <location>
        <begin position="77"/>
        <end position="101"/>
    </location>
</feature>
<dbReference type="RefSeq" id="WP_035165938.1">
    <property type="nucleotide sequence ID" value="NZ_CP018906.1"/>
</dbReference>
<evidence type="ECO:0000259" key="7">
    <source>
        <dbReference type="PROSITE" id="PS50850"/>
    </source>
</evidence>
<feature type="transmembrane region" description="Helical" evidence="6">
    <location>
        <begin position="302"/>
        <end position="324"/>
    </location>
</feature>
<dbReference type="PROSITE" id="PS50850">
    <property type="entry name" value="MFS"/>
    <property type="match status" value="1"/>
</dbReference>
<dbReference type="SUPFAM" id="SSF103473">
    <property type="entry name" value="MFS general substrate transporter"/>
    <property type="match status" value="1"/>
</dbReference>
<dbReference type="Gene3D" id="1.20.1250.20">
    <property type="entry name" value="MFS general substrate transporter like domains"/>
    <property type="match status" value="1"/>
</dbReference>
<keyword evidence="5 6" id="KW-0472">Membrane</keyword>
<evidence type="ECO:0000313" key="9">
    <source>
        <dbReference type="Proteomes" id="UP000030361"/>
    </source>
</evidence>
<keyword evidence="3 6" id="KW-0812">Transmembrane</keyword>